<dbReference type="EMBL" id="CP080598">
    <property type="protein sequence ID" value="QYX30953.1"/>
    <property type="molecule type" value="Genomic_DNA"/>
</dbReference>
<accession>A0ABX8WWY4</accession>
<keyword evidence="2" id="KW-1185">Reference proteome</keyword>
<dbReference type="Proteomes" id="UP000826540">
    <property type="component" value="Chromosome"/>
</dbReference>
<evidence type="ECO:0000313" key="2">
    <source>
        <dbReference type="Proteomes" id="UP000826540"/>
    </source>
</evidence>
<gene>
    <name evidence="1" type="ORF">K2F26_19185</name>
</gene>
<organism evidence="1 2">
    <name type="scientific">Sphaerospermopsis torques-reginae ITEP-024</name>
    <dbReference type="NCBI Taxonomy" id="984208"/>
    <lineage>
        <taxon>Bacteria</taxon>
        <taxon>Bacillati</taxon>
        <taxon>Cyanobacteriota</taxon>
        <taxon>Cyanophyceae</taxon>
        <taxon>Nostocales</taxon>
        <taxon>Aphanizomenonaceae</taxon>
        <taxon>Sphaerospermopsis</taxon>
        <taxon>Sphaerospermopsis torques-reginae</taxon>
    </lineage>
</organism>
<sequence length="157" mass="18114">MYNLTETQKIIAKWLVQSVRDKKLEEEFTIYWIETFETSSPQAVLFDWRGTKDELKEVDLSQGALNALNANDLLYIENISKNWKCTLTGKIYEAVDKDFNAPDTSFLKYLSPLTDISGFDKELKQRCLPILSAGGFRSYVVGFCCKNSRSNFRRKVT</sequence>
<reference evidence="1 2" key="1">
    <citation type="journal article" date="2022" name="J. Am. Chem. Soc.">
        <title>Biosynthesis of Guanitoxin Enables Global Environmental Detection in Freshwater Cyanobacteria.</title>
        <authorList>
            <person name="Lima S.T."/>
            <person name="Fallon T.R."/>
            <person name="Cordoza J.L."/>
            <person name="Chekan J.R."/>
            <person name="Delbaje E."/>
            <person name="Hopiavuori A.R."/>
            <person name="Alvarenga D.O."/>
            <person name="Wood S.M."/>
            <person name="Luhavaya H."/>
            <person name="Baumgartner J.T."/>
            <person name="Dorr F.A."/>
            <person name="Etchegaray A."/>
            <person name="Pinto E."/>
            <person name="McKinnie S.M.K."/>
            <person name="Fiore M.F."/>
            <person name="Moore B.S."/>
        </authorList>
    </citation>
    <scope>NUCLEOTIDE SEQUENCE [LARGE SCALE GENOMIC DNA]</scope>
    <source>
        <strain evidence="1 2">ITEP-024</strain>
    </source>
</reference>
<name>A0ABX8WWY4_9CYAN</name>
<protein>
    <submittedName>
        <fullName evidence="1">Uncharacterized protein</fullName>
    </submittedName>
</protein>
<dbReference type="RefSeq" id="WP_220609067.1">
    <property type="nucleotide sequence ID" value="NZ_CP080598.1"/>
</dbReference>
<evidence type="ECO:0000313" key="1">
    <source>
        <dbReference type="EMBL" id="QYX30953.1"/>
    </source>
</evidence>
<proteinExistence type="predicted"/>